<evidence type="ECO:0000256" key="2">
    <source>
        <dbReference type="ARBA" id="ARBA00022478"/>
    </source>
</evidence>
<dbReference type="GO" id="GO:0003677">
    <property type="term" value="F:DNA binding"/>
    <property type="evidence" value="ECO:0007669"/>
    <property type="project" value="UniProtKB-KW"/>
</dbReference>
<dbReference type="InterPro" id="IPR038709">
    <property type="entry name" value="RpoN_core-bd_sf"/>
</dbReference>
<dbReference type="PANTHER" id="PTHR32248:SF4">
    <property type="entry name" value="RNA POLYMERASE SIGMA-54 FACTOR"/>
    <property type="match status" value="1"/>
</dbReference>
<dbReference type="PIRSF" id="PIRSF000774">
    <property type="entry name" value="RpoN"/>
    <property type="match status" value="1"/>
</dbReference>
<keyword evidence="7" id="KW-0238">DNA-binding</keyword>
<accession>A0A8J6XTT1</accession>
<name>A0A8J6XTT1_9BACT</name>
<dbReference type="InterPro" id="IPR007634">
    <property type="entry name" value="RNA_pol_sigma_54_DNA-bd"/>
</dbReference>
<dbReference type="PROSITE" id="PS00717">
    <property type="entry name" value="SIGMA54_1"/>
    <property type="match status" value="1"/>
</dbReference>
<evidence type="ECO:0000256" key="6">
    <source>
        <dbReference type="ARBA" id="ARBA00023082"/>
    </source>
</evidence>
<organism evidence="13 14">
    <name type="scientific">Candidatus Polarisedimenticola svalbardensis</name>
    <dbReference type="NCBI Taxonomy" id="2886004"/>
    <lineage>
        <taxon>Bacteria</taxon>
        <taxon>Pseudomonadati</taxon>
        <taxon>Acidobacteriota</taxon>
        <taxon>Candidatus Polarisedimenticolia</taxon>
        <taxon>Candidatus Polarisedimenticolales</taxon>
        <taxon>Candidatus Polarisedimenticolaceae</taxon>
        <taxon>Candidatus Polarisedimenticola</taxon>
    </lineage>
</organism>
<dbReference type="GO" id="GO:0000428">
    <property type="term" value="C:DNA-directed RNA polymerase complex"/>
    <property type="evidence" value="ECO:0007669"/>
    <property type="project" value="UniProtKB-KW"/>
</dbReference>
<comment type="similarity">
    <text evidence="1">Belongs to the sigma-54 factor family.</text>
</comment>
<gene>
    <name evidence="13" type="primary">rpoN</name>
    <name evidence="13" type="ORF">IFK94_01175</name>
</gene>
<keyword evidence="3" id="KW-0808">Transferase</keyword>
<dbReference type="InterPro" id="IPR007046">
    <property type="entry name" value="RNA_pol_sigma_54_core-bd"/>
</dbReference>
<dbReference type="Proteomes" id="UP000648239">
    <property type="component" value="Unassembled WGS sequence"/>
</dbReference>
<evidence type="ECO:0000256" key="9">
    <source>
        <dbReference type="SAM" id="Coils"/>
    </source>
</evidence>
<feature type="region of interest" description="Disordered" evidence="10">
    <location>
        <begin position="45"/>
        <end position="77"/>
    </location>
</feature>
<sequence length="475" mass="53941">MALEQKLSIRMSQRLVMTPSLQQAIKLLQMSKLELAEEIQQELLENPVLEESQLEESGSDKPEPEAEAEPEAAADSFDDIDYEAYFQNVDNDMPPPPRREVREDLPSFETMLSNPPDLTDHLTWQLEMNDIDPLHKEIGAAIIGNLNHDGYLRATLEEIRDMGGYAMEAVLETVETIQGFDPVGVASRDLVECLCVQLKHLGQADTPAEAIVRYHMDKLQGKKYKDLAAALELDMEDLEAEIEIIRGLDPRPGQRYNTEDNHYVIPDVQVVKIDEEYVVILNDDGLPRLKISPVYRRMLKAKGSGAERAETKEYVRNKLRSAFRLIKSVEERQRTIYKVASAIVKFQKDFLDYGIEQLKPLVLKDVAEEIGMHESTVSRVVNNKYMHTHRGLFEMRYFFHSGIASNRGGANISSHTVKEQIRKIVLGEDPKKPLSDSAIVKILKASGLQIARRTVAKYRDELKIPSSSARKQGFR</sequence>
<evidence type="ECO:0000256" key="10">
    <source>
        <dbReference type="SAM" id="MobiDB-lite"/>
    </source>
</evidence>
<evidence type="ECO:0000259" key="12">
    <source>
        <dbReference type="Pfam" id="PF04963"/>
    </source>
</evidence>
<dbReference type="GO" id="GO:0001216">
    <property type="term" value="F:DNA-binding transcription activator activity"/>
    <property type="evidence" value="ECO:0007669"/>
    <property type="project" value="InterPro"/>
</dbReference>
<feature type="coiled-coil region" evidence="9">
    <location>
        <begin position="221"/>
        <end position="248"/>
    </location>
</feature>
<evidence type="ECO:0000256" key="1">
    <source>
        <dbReference type="ARBA" id="ARBA00008798"/>
    </source>
</evidence>
<dbReference type="Pfam" id="PF00309">
    <property type="entry name" value="Sigma54_AID"/>
    <property type="match status" value="1"/>
</dbReference>
<dbReference type="NCBIfam" id="TIGR02395">
    <property type="entry name" value="rpoN_sigma"/>
    <property type="match status" value="1"/>
</dbReference>
<dbReference type="NCBIfam" id="NF009118">
    <property type="entry name" value="PRK12469.1"/>
    <property type="match status" value="1"/>
</dbReference>
<protein>
    <submittedName>
        <fullName evidence="13">RNA polymerase factor sigma-54</fullName>
    </submittedName>
</protein>
<dbReference type="PROSITE" id="PS00718">
    <property type="entry name" value="SIGMA54_2"/>
    <property type="match status" value="1"/>
</dbReference>
<evidence type="ECO:0000259" key="11">
    <source>
        <dbReference type="Pfam" id="PF04552"/>
    </source>
</evidence>
<feature type="domain" description="RNA polymerase sigma factor 54 DNA-binding" evidence="11">
    <location>
        <begin position="313"/>
        <end position="472"/>
    </location>
</feature>
<dbReference type="PRINTS" id="PR00045">
    <property type="entry name" value="SIGMA54FCT"/>
</dbReference>
<comment type="caution">
    <text evidence="13">The sequence shown here is derived from an EMBL/GenBank/DDBJ whole genome shotgun (WGS) entry which is preliminary data.</text>
</comment>
<dbReference type="GO" id="GO:0016779">
    <property type="term" value="F:nucleotidyltransferase activity"/>
    <property type="evidence" value="ECO:0007669"/>
    <property type="project" value="UniProtKB-KW"/>
</dbReference>
<dbReference type="EMBL" id="JACXWD010000002">
    <property type="protein sequence ID" value="MBD3866711.1"/>
    <property type="molecule type" value="Genomic_DNA"/>
</dbReference>
<keyword evidence="4" id="KW-0548">Nucleotidyltransferase</keyword>
<evidence type="ECO:0000313" key="13">
    <source>
        <dbReference type="EMBL" id="MBD3866711.1"/>
    </source>
</evidence>
<evidence type="ECO:0000256" key="8">
    <source>
        <dbReference type="ARBA" id="ARBA00023163"/>
    </source>
</evidence>
<keyword evidence="5" id="KW-0805">Transcription regulation</keyword>
<feature type="domain" description="RNA polymerase sigma factor 54 core-binding" evidence="12">
    <location>
        <begin position="108"/>
        <end position="295"/>
    </location>
</feature>
<evidence type="ECO:0000256" key="7">
    <source>
        <dbReference type="ARBA" id="ARBA00023125"/>
    </source>
</evidence>
<dbReference type="PANTHER" id="PTHR32248">
    <property type="entry name" value="RNA POLYMERASE SIGMA-54 FACTOR"/>
    <property type="match status" value="1"/>
</dbReference>
<keyword evidence="6" id="KW-0731">Sigma factor</keyword>
<keyword evidence="9" id="KW-0175">Coiled coil</keyword>
<dbReference type="AlphaFoldDB" id="A0A8J6XTT1"/>
<evidence type="ECO:0000256" key="3">
    <source>
        <dbReference type="ARBA" id="ARBA00022679"/>
    </source>
</evidence>
<dbReference type="GO" id="GO:0006352">
    <property type="term" value="P:DNA-templated transcription initiation"/>
    <property type="evidence" value="ECO:0007669"/>
    <property type="project" value="InterPro"/>
</dbReference>
<dbReference type="Gene3D" id="1.10.10.60">
    <property type="entry name" value="Homeodomain-like"/>
    <property type="match status" value="1"/>
</dbReference>
<dbReference type="Pfam" id="PF04552">
    <property type="entry name" value="Sigma54_DBD"/>
    <property type="match status" value="1"/>
</dbReference>
<dbReference type="InterPro" id="IPR000394">
    <property type="entry name" value="RNA_pol_sigma_54"/>
</dbReference>
<evidence type="ECO:0000256" key="4">
    <source>
        <dbReference type="ARBA" id="ARBA00022695"/>
    </source>
</evidence>
<evidence type="ECO:0000313" key="14">
    <source>
        <dbReference type="Proteomes" id="UP000648239"/>
    </source>
</evidence>
<dbReference type="Pfam" id="PF04963">
    <property type="entry name" value="Sigma54_CBD"/>
    <property type="match status" value="1"/>
</dbReference>
<evidence type="ECO:0000256" key="5">
    <source>
        <dbReference type="ARBA" id="ARBA00023015"/>
    </source>
</evidence>
<keyword evidence="2" id="KW-0240">DNA-directed RNA polymerase</keyword>
<reference evidence="13 14" key="1">
    <citation type="submission" date="2020-08" db="EMBL/GenBank/DDBJ databases">
        <title>Acidobacteriota in marine sediments use diverse sulfur dissimilation pathways.</title>
        <authorList>
            <person name="Wasmund K."/>
        </authorList>
    </citation>
    <scope>NUCLEOTIDE SEQUENCE [LARGE SCALE GENOMIC DNA]</scope>
    <source>
        <strain evidence="13">MAG AM4</strain>
    </source>
</reference>
<feature type="compositionally biased region" description="Acidic residues" evidence="10">
    <location>
        <begin position="65"/>
        <end position="77"/>
    </location>
</feature>
<dbReference type="Gene3D" id="1.10.10.1330">
    <property type="entry name" value="RNA polymerase sigma-54 factor, core-binding domain"/>
    <property type="match status" value="1"/>
</dbReference>
<dbReference type="PROSITE" id="PS50044">
    <property type="entry name" value="SIGMA54_3"/>
    <property type="match status" value="1"/>
</dbReference>
<proteinExistence type="inferred from homology"/>
<keyword evidence="8" id="KW-0804">Transcription</keyword>
<dbReference type="GO" id="GO:0016987">
    <property type="term" value="F:sigma factor activity"/>
    <property type="evidence" value="ECO:0007669"/>
    <property type="project" value="UniProtKB-KW"/>
</dbReference>